<gene>
    <name evidence="1" type="ORF">CIRG_04951</name>
</gene>
<evidence type="ECO:0000313" key="1">
    <source>
        <dbReference type="EMBL" id="KMP05270.1"/>
    </source>
</evidence>
<name>A0A0J6YBZ8_COCIT</name>
<sequence length="191" mass="21711">MSEDGRDLCISVLKTDFSRPLYQQRNRYRSDVLTILNPAMKWGRFGVALLGAGLKAKAGDENLFTEYGAAPAPMLIVNKARYAWHLLEHKYIYSLIAIVTFALRIREDCTISDYPDETIGHGWKRRHVLDIHPNFLPTDRSPVDIGNSVSHRLTHLYTSLATSIELVRWRFVCVVPSRPQHALGVLQILLA</sequence>
<organism evidence="1 2">
    <name type="scientific">Coccidioides immitis RMSCC 2394</name>
    <dbReference type="NCBI Taxonomy" id="404692"/>
    <lineage>
        <taxon>Eukaryota</taxon>
        <taxon>Fungi</taxon>
        <taxon>Dikarya</taxon>
        <taxon>Ascomycota</taxon>
        <taxon>Pezizomycotina</taxon>
        <taxon>Eurotiomycetes</taxon>
        <taxon>Eurotiomycetidae</taxon>
        <taxon>Onygenales</taxon>
        <taxon>Onygenaceae</taxon>
        <taxon>Coccidioides</taxon>
    </lineage>
</organism>
<proteinExistence type="predicted"/>
<evidence type="ECO:0000313" key="2">
    <source>
        <dbReference type="Proteomes" id="UP000054565"/>
    </source>
</evidence>
<dbReference type="EMBL" id="DS028095">
    <property type="protein sequence ID" value="KMP05270.1"/>
    <property type="molecule type" value="Genomic_DNA"/>
</dbReference>
<accession>A0A0J6YBZ8</accession>
<protein>
    <submittedName>
        <fullName evidence="1">Uncharacterized protein</fullName>
    </submittedName>
</protein>
<dbReference type="Proteomes" id="UP000054565">
    <property type="component" value="Unassembled WGS sequence"/>
</dbReference>
<reference evidence="2" key="1">
    <citation type="journal article" date="2010" name="Genome Res.">
        <title>Population genomic sequencing of Coccidioides fungi reveals recent hybridization and transposon control.</title>
        <authorList>
            <person name="Neafsey D.E."/>
            <person name="Barker B.M."/>
            <person name="Sharpton T.J."/>
            <person name="Stajich J.E."/>
            <person name="Park D.J."/>
            <person name="Whiston E."/>
            <person name="Hung C.-Y."/>
            <person name="McMahan C."/>
            <person name="White J."/>
            <person name="Sykes S."/>
            <person name="Heiman D."/>
            <person name="Young S."/>
            <person name="Zeng Q."/>
            <person name="Abouelleil A."/>
            <person name="Aftuck L."/>
            <person name="Bessette D."/>
            <person name="Brown A."/>
            <person name="FitzGerald M."/>
            <person name="Lui A."/>
            <person name="Macdonald J.P."/>
            <person name="Priest M."/>
            <person name="Orbach M.J."/>
            <person name="Galgiani J.N."/>
            <person name="Kirkland T.N."/>
            <person name="Cole G.T."/>
            <person name="Birren B.W."/>
            <person name="Henn M.R."/>
            <person name="Taylor J.W."/>
            <person name="Rounsley S.D."/>
        </authorList>
    </citation>
    <scope>NUCLEOTIDE SEQUENCE [LARGE SCALE GENOMIC DNA]</scope>
    <source>
        <strain evidence="2">RMSCC 2394</strain>
    </source>
</reference>
<dbReference type="AlphaFoldDB" id="A0A0J6YBZ8"/>